<evidence type="ECO:0000313" key="2">
    <source>
        <dbReference type="Proteomes" id="UP000789702"/>
    </source>
</evidence>
<reference evidence="1" key="1">
    <citation type="submission" date="2021-06" db="EMBL/GenBank/DDBJ databases">
        <authorList>
            <person name="Kallberg Y."/>
            <person name="Tangrot J."/>
            <person name="Rosling A."/>
        </authorList>
    </citation>
    <scope>NUCLEOTIDE SEQUENCE</scope>
    <source>
        <strain evidence="1">IL203A</strain>
    </source>
</reference>
<protein>
    <submittedName>
        <fullName evidence="1">12830_t:CDS:1</fullName>
    </submittedName>
</protein>
<accession>A0ACA9P5E9</accession>
<dbReference type="EMBL" id="CAJVPU010023947">
    <property type="protein sequence ID" value="CAG8690523.1"/>
    <property type="molecule type" value="Genomic_DNA"/>
</dbReference>
<proteinExistence type="predicted"/>
<organism evidence="1 2">
    <name type="scientific">Dentiscutata heterogama</name>
    <dbReference type="NCBI Taxonomy" id="1316150"/>
    <lineage>
        <taxon>Eukaryota</taxon>
        <taxon>Fungi</taxon>
        <taxon>Fungi incertae sedis</taxon>
        <taxon>Mucoromycota</taxon>
        <taxon>Glomeromycotina</taxon>
        <taxon>Glomeromycetes</taxon>
        <taxon>Diversisporales</taxon>
        <taxon>Gigasporaceae</taxon>
        <taxon>Dentiscutata</taxon>
    </lineage>
</organism>
<name>A0ACA9P5E9_9GLOM</name>
<sequence length="77" mass="9102">ELRAHIRNIQNGEWSGYREPYMSKALKEILRLPEEQPSPEQIIEEKFKELGKIIKNLPTLKDLKDLKESIENLKTNK</sequence>
<feature type="non-terminal residue" evidence="1">
    <location>
        <position position="77"/>
    </location>
</feature>
<keyword evidence="2" id="KW-1185">Reference proteome</keyword>
<dbReference type="Proteomes" id="UP000789702">
    <property type="component" value="Unassembled WGS sequence"/>
</dbReference>
<comment type="caution">
    <text evidence="1">The sequence shown here is derived from an EMBL/GenBank/DDBJ whole genome shotgun (WGS) entry which is preliminary data.</text>
</comment>
<feature type="non-terminal residue" evidence="1">
    <location>
        <position position="1"/>
    </location>
</feature>
<gene>
    <name evidence="1" type="ORF">DHETER_LOCUS11229</name>
</gene>
<evidence type="ECO:0000313" key="1">
    <source>
        <dbReference type="EMBL" id="CAG8690523.1"/>
    </source>
</evidence>